<sequence length="152" mass="18122">MDKTRWLVLGCLLIVIISIGRIYENHRVQPVTRLIDYQEERFTGMLFSSGQKPLPEDQLYQWYREDPRVAAELYQFLRDYEVRKIDEDTYNELWSDEENTFRFEIQQEGKNPIIVHGTPAKVHILVGDYYEIVGEPIDKGWLRTFSERYGGE</sequence>
<keyword evidence="1" id="KW-0472">Membrane</keyword>
<keyword evidence="1" id="KW-0812">Transmembrane</keyword>
<evidence type="ECO:0000313" key="3">
    <source>
        <dbReference type="Proteomes" id="UP000183557"/>
    </source>
</evidence>
<keyword evidence="3" id="KW-1185">Reference proteome</keyword>
<keyword evidence="1" id="KW-1133">Transmembrane helix</keyword>
<gene>
    <name evidence="2" type="ORF">SAMN04487936_101546</name>
</gene>
<proteinExistence type="predicted"/>
<feature type="transmembrane region" description="Helical" evidence="1">
    <location>
        <begin position="6"/>
        <end position="23"/>
    </location>
</feature>
<dbReference type="OrthoDB" id="2437154at2"/>
<accession>A0A1I3Q6G3</accession>
<protein>
    <submittedName>
        <fullName evidence="2">Uncharacterized protein</fullName>
    </submittedName>
</protein>
<name>A0A1I3Q6G3_HALDA</name>
<evidence type="ECO:0000256" key="1">
    <source>
        <dbReference type="SAM" id="Phobius"/>
    </source>
</evidence>
<dbReference type="AlphaFoldDB" id="A0A1I3Q6G3"/>
<organism evidence="2 3">
    <name type="scientific">Halobacillus dabanensis</name>
    <dbReference type="NCBI Taxonomy" id="240302"/>
    <lineage>
        <taxon>Bacteria</taxon>
        <taxon>Bacillati</taxon>
        <taxon>Bacillota</taxon>
        <taxon>Bacilli</taxon>
        <taxon>Bacillales</taxon>
        <taxon>Bacillaceae</taxon>
        <taxon>Halobacillus</taxon>
    </lineage>
</organism>
<reference evidence="3" key="1">
    <citation type="submission" date="2016-10" db="EMBL/GenBank/DDBJ databases">
        <authorList>
            <person name="Varghese N."/>
            <person name="Submissions S."/>
        </authorList>
    </citation>
    <scope>NUCLEOTIDE SEQUENCE [LARGE SCALE GENOMIC DNA]</scope>
    <source>
        <strain evidence="3">CGMCC 1.3704</strain>
    </source>
</reference>
<evidence type="ECO:0000313" key="2">
    <source>
        <dbReference type="EMBL" id="SFJ28997.1"/>
    </source>
</evidence>
<dbReference type="Proteomes" id="UP000183557">
    <property type="component" value="Unassembled WGS sequence"/>
</dbReference>
<dbReference type="RefSeq" id="WP_075034980.1">
    <property type="nucleotide sequence ID" value="NZ_FOSB01000001.1"/>
</dbReference>
<dbReference type="EMBL" id="FOSB01000001">
    <property type="protein sequence ID" value="SFJ28997.1"/>
    <property type="molecule type" value="Genomic_DNA"/>
</dbReference>